<evidence type="ECO:0000256" key="2">
    <source>
        <dbReference type="ARBA" id="ARBA00023125"/>
    </source>
</evidence>
<keyword evidence="2" id="KW-0238">DNA-binding</keyword>
<dbReference type="Gene3D" id="2.60.120.10">
    <property type="entry name" value="Jelly Rolls"/>
    <property type="match status" value="1"/>
</dbReference>
<dbReference type="InterPro" id="IPR018062">
    <property type="entry name" value="HTH_AraC-typ_CS"/>
</dbReference>
<sequence>MVFFLPKVDNCTSFVDFCSLSINLCLENLNMKLHLLDRASAKHSSFTVSMNQSPYFLKVWHHHPELELVVIRKSTGTRFIGDSIEKFEEGEVVLIGRNLPHMWLNDECYFEKNSTLVAEAVVIYFSENFLGDGFLRAPEMRSIANLFERARRGIKFIGLPPKLIDDLENLNGLHGFDKTMGFVNVLNKLSKHSRYRFLSSAGFVDSFKEAENENLDRIYAYIFKNFNTPIRSRDVADVANMNASAFSRFFKRIHQKTFTRYLNEIRIGYACKLLMENKNTVTSVCFESGFNNISNFNRQFKSIVGMSPSDYIKLYA</sequence>
<evidence type="ECO:0000256" key="3">
    <source>
        <dbReference type="ARBA" id="ARBA00023163"/>
    </source>
</evidence>
<dbReference type="PANTHER" id="PTHR43280:SF27">
    <property type="entry name" value="TRANSCRIPTIONAL REGULATOR MTLR"/>
    <property type="match status" value="1"/>
</dbReference>
<reference evidence="6" key="1">
    <citation type="submission" date="2016-11" db="EMBL/GenBank/DDBJ databases">
        <authorList>
            <person name="Varghese N."/>
            <person name="Submissions S."/>
        </authorList>
    </citation>
    <scope>NUCLEOTIDE SEQUENCE [LARGE SCALE GENOMIC DNA]</scope>
    <source>
        <strain evidence="6">DSM 19858</strain>
    </source>
</reference>
<keyword evidence="6" id="KW-1185">Reference proteome</keyword>
<dbReference type="GO" id="GO:0003700">
    <property type="term" value="F:DNA-binding transcription factor activity"/>
    <property type="evidence" value="ECO:0007669"/>
    <property type="project" value="InterPro"/>
</dbReference>
<dbReference type="PROSITE" id="PS01124">
    <property type="entry name" value="HTH_ARAC_FAMILY_2"/>
    <property type="match status" value="1"/>
</dbReference>
<dbReference type="InterPro" id="IPR014710">
    <property type="entry name" value="RmlC-like_jellyroll"/>
</dbReference>
<dbReference type="InterPro" id="IPR018060">
    <property type="entry name" value="HTH_AraC"/>
</dbReference>
<dbReference type="CDD" id="cd06976">
    <property type="entry name" value="cupin_MtlR-like_N"/>
    <property type="match status" value="1"/>
</dbReference>
<evidence type="ECO:0000313" key="6">
    <source>
        <dbReference type="Proteomes" id="UP000184543"/>
    </source>
</evidence>
<dbReference type="EMBL" id="FQYU01000011">
    <property type="protein sequence ID" value="SHJ88232.1"/>
    <property type="molecule type" value="Genomic_DNA"/>
</dbReference>
<keyword evidence="3" id="KW-0804">Transcription</keyword>
<dbReference type="InterPro" id="IPR011051">
    <property type="entry name" value="RmlC_Cupin_sf"/>
</dbReference>
<protein>
    <submittedName>
        <fullName evidence="5">Transcriptional regulator, AraC family</fullName>
    </submittedName>
</protein>
<dbReference type="SUPFAM" id="SSF46689">
    <property type="entry name" value="Homeodomain-like"/>
    <property type="match status" value="2"/>
</dbReference>
<accession>A0A1M6MXV8</accession>
<dbReference type="SMART" id="SM00342">
    <property type="entry name" value="HTH_ARAC"/>
    <property type="match status" value="1"/>
</dbReference>
<dbReference type="PROSITE" id="PS00041">
    <property type="entry name" value="HTH_ARAC_FAMILY_1"/>
    <property type="match status" value="1"/>
</dbReference>
<feature type="domain" description="HTH araC/xylS-type" evidence="4">
    <location>
        <begin position="216"/>
        <end position="314"/>
    </location>
</feature>
<proteinExistence type="predicted"/>
<dbReference type="AlphaFoldDB" id="A0A1M6MXV8"/>
<dbReference type="Pfam" id="PF12833">
    <property type="entry name" value="HTH_18"/>
    <property type="match status" value="1"/>
</dbReference>
<dbReference type="Gene3D" id="1.10.10.60">
    <property type="entry name" value="Homeodomain-like"/>
    <property type="match status" value="2"/>
</dbReference>
<name>A0A1M6MXV8_9FLAO</name>
<dbReference type="InterPro" id="IPR009057">
    <property type="entry name" value="Homeodomain-like_sf"/>
</dbReference>
<dbReference type="PANTHER" id="PTHR43280">
    <property type="entry name" value="ARAC-FAMILY TRANSCRIPTIONAL REGULATOR"/>
    <property type="match status" value="1"/>
</dbReference>
<dbReference type="STRING" id="192903.SAMN04488513_11150"/>
<dbReference type="SUPFAM" id="SSF51182">
    <property type="entry name" value="RmlC-like cupins"/>
    <property type="match status" value="1"/>
</dbReference>
<dbReference type="GO" id="GO:0043565">
    <property type="term" value="F:sequence-specific DNA binding"/>
    <property type="evidence" value="ECO:0007669"/>
    <property type="project" value="InterPro"/>
</dbReference>
<organism evidence="5 6">
    <name type="scientific">Pseudozobellia thermophila</name>
    <dbReference type="NCBI Taxonomy" id="192903"/>
    <lineage>
        <taxon>Bacteria</taxon>
        <taxon>Pseudomonadati</taxon>
        <taxon>Bacteroidota</taxon>
        <taxon>Flavobacteriia</taxon>
        <taxon>Flavobacteriales</taxon>
        <taxon>Flavobacteriaceae</taxon>
        <taxon>Pseudozobellia</taxon>
    </lineage>
</organism>
<evidence type="ECO:0000259" key="4">
    <source>
        <dbReference type="PROSITE" id="PS01124"/>
    </source>
</evidence>
<dbReference type="Proteomes" id="UP000184543">
    <property type="component" value="Unassembled WGS sequence"/>
</dbReference>
<keyword evidence="1" id="KW-0805">Transcription regulation</keyword>
<gene>
    <name evidence="5" type="ORF">SAMN04488513_11150</name>
</gene>
<evidence type="ECO:0000313" key="5">
    <source>
        <dbReference type="EMBL" id="SHJ88232.1"/>
    </source>
</evidence>
<evidence type="ECO:0000256" key="1">
    <source>
        <dbReference type="ARBA" id="ARBA00023015"/>
    </source>
</evidence>